<evidence type="ECO:0000313" key="2">
    <source>
        <dbReference type="Proteomes" id="UP000193484"/>
    </source>
</evidence>
<dbReference type="PANTHER" id="PTHR34387:SF1">
    <property type="entry name" value="PERIPLASMIC IMMUNOGENIC PROTEIN"/>
    <property type="match status" value="1"/>
</dbReference>
<sequence>MPSAGRSRTLVRLGTASAITALAVGLAGCDAPPPSANGTPRTVSVTGTGQVQGTPDTLNTMAAINYTAADATTAMNQANDRQRTVIDALVGAGVSKSDIATTNVTLQPQFGPDGTAITGYQASNSINVTIRDVGSASKILGIVVFNGGDALRINSVKFTISDDSQLVRDARTQAFEDARDRAEQYAEMAGMQLGKILTISESADQVELPPNPVGPRAAMASPVPLEPGQQTVGFTVNVDWELN</sequence>
<evidence type="ECO:0000313" key="1">
    <source>
        <dbReference type="EMBL" id="ORV04640.1"/>
    </source>
</evidence>
<dbReference type="STRING" id="1793.AWC04_07945"/>
<protein>
    <submittedName>
        <fullName evidence="1">Uncharacterized protein</fullName>
    </submittedName>
</protein>
<keyword evidence="2" id="KW-1185">Reference proteome</keyword>
<organism evidence="1 2">
    <name type="scientific">Mycolicibacterium fallax</name>
    <name type="common">Mycobacterium fallax</name>
    <dbReference type="NCBI Taxonomy" id="1793"/>
    <lineage>
        <taxon>Bacteria</taxon>
        <taxon>Bacillati</taxon>
        <taxon>Actinomycetota</taxon>
        <taxon>Actinomycetes</taxon>
        <taxon>Mycobacteriales</taxon>
        <taxon>Mycobacteriaceae</taxon>
        <taxon>Mycolicibacterium</taxon>
    </lineage>
</organism>
<name>A0A1X1RG02_MYCFA</name>
<gene>
    <name evidence="1" type="ORF">AWC04_07945</name>
</gene>
<reference evidence="1 2" key="1">
    <citation type="submission" date="2016-01" db="EMBL/GenBank/DDBJ databases">
        <title>The new phylogeny of the genus Mycobacterium.</title>
        <authorList>
            <person name="Tarcisio F."/>
            <person name="Conor M."/>
            <person name="Antonella G."/>
            <person name="Elisabetta G."/>
            <person name="Giulia F.S."/>
            <person name="Sara T."/>
            <person name="Anna F."/>
            <person name="Clotilde B."/>
            <person name="Roberto B."/>
            <person name="Veronica D.S."/>
            <person name="Fabio R."/>
            <person name="Monica P."/>
            <person name="Olivier J."/>
            <person name="Enrico T."/>
            <person name="Nicola S."/>
        </authorList>
    </citation>
    <scope>NUCLEOTIDE SEQUENCE [LARGE SCALE GENOMIC DNA]</scope>
    <source>
        <strain evidence="1 2">DSM 44179</strain>
    </source>
</reference>
<comment type="caution">
    <text evidence="1">The sequence shown here is derived from an EMBL/GenBank/DDBJ whole genome shotgun (WGS) entry which is preliminary data.</text>
</comment>
<dbReference type="InterPro" id="IPR007497">
    <property type="entry name" value="SIMPL/DUF541"/>
</dbReference>
<dbReference type="GO" id="GO:0006974">
    <property type="term" value="P:DNA damage response"/>
    <property type="evidence" value="ECO:0007669"/>
    <property type="project" value="TreeGrafter"/>
</dbReference>
<dbReference type="Pfam" id="PF04402">
    <property type="entry name" value="SIMPL"/>
    <property type="match status" value="1"/>
</dbReference>
<dbReference type="PROSITE" id="PS51257">
    <property type="entry name" value="PROKAR_LIPOPROTEIN"/>
    <property type="match status" value="1"/>
</dbReference>
<dbReference type="AlphaFoldDB" id="A0A1X1RG02"/>
<dbReference type="PANTHER" id="PTHR34387">
    <property type="entry name" value="SLR1258 PROTEIN"/>
    <property type="match status" value="1"/>
</dbReference>
<dbReference type="RefSeq" id="WP_085095084.1">
    <property type="nucleotide sequence ID" value="NZ_AP022603.1"/>
</dbReference>
<dbReference type="Gene3D" id="3.30.70.2970">
    <property type="entry name" value="Protein of unknown function (DUF541), domain 2"/>
    <property type="match status" value="1"/>
</dbReference>
<dbReference type="InterPro" id="IPR052022">
    <property type="entry name" value="26kDa_periplasmic_antigen"/>
</dbReference>
<dbReference type="Proteomes" id="UP000193484">
    <property type="component" value="Unassembled WGS sequence"/>
</dbReference>
<proteinExistence type="predicted"/>
<accession>A0A1X1RG02</accession>
<dbReference type="EMBL" id="LQOJ01000030">
    <property type="protein sequence ID" value="ORV04640.1"/>
    <property type="molecule type" value="Genomic_DNA"/>
</dbReference>
<dbReference type="Gene3D" id="3.30.110.170">
    <property type="entry name" value="Protein of unknown function (DUF541), domain 1"/>
    <property type="match status" value="1"/>
</dbReference>
<dbReference type="OrthoDB" id="5195768at2"/>